<reference evidence="1 2" key="1">
    <citation type="journal article" date="2021" name="BMC Genomics">
        <title>Datura genome reveals duplications of psychoactive alkaloid biosynthetic genes and high mutation rate following tissue culture.</title>
        <authorList>
            <person name="Rajewski A."/>
            <person name="Carter-House D."/>
            <person name="Stajich J."/>
            <person name="Litt A."/>
        </authorList>
    </citation>
    <scope>NUCLEOTIDE SEQUENCE [LARGE SCALE GENOMIC DNA]</scope>
    <source>
        <strain evidence="1">AR-01</strain>
    </source>
</reference>
<feature type="non-terminal residue" evidence="1">
    <location>
        <position position="51"/>
    </location>
</feature>
<dbReference type="EMBL" id="JACEIK010000703">
    <property type="protein sequence ID" value="MCD7461180.1"/>
    <property type="molecule type" value="Genomic_DNA"/>
</dbReference>
<protein>
    <submittedName>
        <fullName evidence="1">Uncharacterized protein</fullName>
    </submittedName>
</protein>
<name>A0ABS8SQA7_DATST</name>
<keyword evidence="2" id="KW-1185">Reference proteome</keyword>
<dbReference type="Proteomes" id="UP000823775">
    <property type="component" value="Unassembled WGS sequence"/>
</dbReference>
<sequence>MAWRGSTWRAKYGNSFIVSLDEENQDPDQMIATIAINIALLTKKLPSLRSE</sequence>
<proteinExistence type="predicted"/>
<evidence type="ECO:0000313" key="2">
    <source>
        <dbReference type="Proteomes" id="UP000823775"/>
    </source>
</evidence>
<comment type="caution">
    <text evidence="1">The sequence shown here is derived from an EMBL/GenBank/DDBJ whole genome shotgun (WGS) entry which is preliminary data.</text>
</comment>
<evidence type="ECO:0000313" key="1">
    <source>
        <dbReference type="EMBL" id="MCD7461180.1"/>
    </source>
</evidence>
<gene>
    <name evidence="1" type="ORF">HAX54_045445</name>
</gene>
<organism evidence="1 2">
    <name type="scientific">Datura stramonium</name>
    <name type="common">Jimsonweed</name>
    <name type="synonym">Common thornapple</name>
    <dbReference type="NCBI Taxonomy" id="4076"/>
    <lineage>
        <taxon>Eukaryota</taxon>
        <taxon>Viridiplantae</taxon>
        <taxon>Streptophyta</taxon>
        <taxon>Embryophyta</taxon>
        <taxon>Tracheophyta</taxon>
        <taxon>Spermatophyta</taxon>
        <taxon>Magnoliopsida</taxon>
        <taxon>eudicotyledons</taxon>
        <taxon>Gunneridae</taxon>
        <taxon>Pentapetalae</taxon>
        <taxon>asterids</taxon>
        <taxon>lamiids</taxon>
        <taxon>Solanales</taxon>
        <taxon>Solanaceae</taxon>
        <taxon>Solanoideae</taxon>
        <taxon>Datureae</taxon>
        <taxon>Datura</taxon>
    </lineage>
</organism>
<accession>A0ABS8SQA7</accession>